<keyword evidence="1" id="KW-0732">Signal</keyword>
<comment type="caution">
    <text evidence="2">The sequence shown here is derived from an EMBL/GenBank/DDBJ whole genome shotgun (WGS) entry which is preliminary data.</text>
</comment>
<protein>
    <recommendedName>
        <fullName evidence="4">DUF4843 domain-containing protein</fullName>
    </recommendedName>
</protein>
<evidence type="ECO:0000256" key="1">
    <source>
        <dbReference type="SAM" id="SignalP"/>
    </source>
</evidence>
<dbReference type="AlphaFoldDB" id="A0A434AVY4"/>
<accession>A0A434AVY4</accession>
<name>A0A434AVY4_9BACT</name>
<organism evidence="2 3">
    <name type="scientific">Ancylomarina longa</name>
    <dbReference type="NCBI Taxonomy" id="2487017"/>
    <lineage>
        <taxon>Bacteria</taxon>
        <taxon>Pseudomonadati</taxon>
        <taxon>Bacteroidota</taxon>
        <taxon>Bacteroidia</taxon>
        <taxon>Marinilabiliales</taxon>
        <taxon>Marinifilaceae</taxon>
        <taxon>Ancylomarina</taxon>
    </lineage>
</organism>
<sequence>MKKYKILSVIIILGLFFGACDDTNENLVGSRGLAIIPVVTDVNPAFYTSDLANSYVEFVVDLPEGESVDAAEVQVTYKGKNAVVQEISSFPVTITLQALDVIQALGISENDVKVNDSFLFHVVTTANGISSRSTAALNVFVTCEFDPALSVGSYHVVSDDWEVAGDVTFTADPSDPFKIFVAGIFEMEGGAPNNNLLELNIDPNSFKVNVVKSVLGSSAPWGSYTNYYYGPGGGLYKSCDGSFEMQFKITVDEGSFGTYNFLFTRN</sequence>
<dbReference type="PROSITE" id="PS51257">
    <property type="entry name" value="PROKAR_LIPOPROTEIN"/>
    <property type="match status" value="1"/>
</dbReference>
<dbReference type="RefSeq" id="WP_127343330.1">
    <property type="nucleotide sequence ID" value="NZ_RJJX01000007.1"/>
</dbReference>
<feature type="chain" id="PRO_5019523526" description="DUF4843 domain-containing protein" evidence="1">
    <location>
        <begin position="22"/>
        <end position="266"/>
    </location>
</feature>
<evidence type="ECO:0000313" key="2">
    <source>
        <dbReference type="EMBL" id="RUT78631.1"/>
    </source>
</evidence>
<gene>
    <name evidence="2" type="ORF">DLK05_07275</name>
</gene>
<proteinExistence type="predicted"/>
<reference evidence="2 3" key="1">
    <citation type="submission" date="2018-11" db="EMBL/GenBank/DDBJ databases">
        <title>Parancylomarina longa gen. nov., sp. nov., isolated from sediments of southern Okinawa.</title>
        <authorList>
            <person name="Fu T."/>
        </authorList>
    </citation>
    <scope>NUCLEOTIDE SEQUENCE [LARGE SCALE GENOMIC DNA]</scope>
    <source>
        <strain evidence="2 3">T3-2 S1-C</strain>
    </source>
</reference>
<keyword evidence="3" id="KW-1185">Reference proteome</keyword>
<dbReference type="OrthoDB" id="1114372at2"/>
<feature type="signal peptide" evidence="1">
    <location>
        <begin position="1"/>
        <end position="21"/>
    </location>
</feature>
<evidence type="ECO:0000313" key="3">
    <source>
        <dbReference type="Proteomes" id="UP000282985"/>
    </source>
</evidence>
<dbReference type="Proteomes" id="UP000282985">
    <property type="component" value="Unassembled WGS sequence"/>
</dbReference>
<evidence type="ECO:0008006" key="4">
    <source>
        <dbReference type="Google" id="ProtNLM"/>
    </source>
</evidence>
<dbReference type="EMBL" id="RJJX01000007">
    <property type="protein sequence ID" value="RUT78631.1"/>
    <property type="molecule type" value="Genomic_DNA"/>
</dbReference>